<evidence type="ECO:0000313" key="2">
    <source>
        <dbReference type="EMBL" id="CAE7471128.1"/>
    </source>
</evidence>
<keyword evidence="3" id="KW-1185">Reference proteome</keyword>
<reference evidence="2" key="1">
    <citation type="submission" date="2021-02" db="EMBL/GenBank/DDBJ databases">
        <authorList>
            <person name="Dougan E. K."/>
            <person name="Rhodes N."/>
            <person name="Thang M."/>
            <person name="Chan C."/>
        </authorList>
    </citation>
    <scope>NUCLEOTIDE SEQUENCE</scope>
</reference>
<evidence type="ECO:0000313" key="3">
    <source>
        <dbReference type="Proteomes" id="UP000601435"/>
    </source>
</evidence>
<sequence>MPTASGSLRSKANAIIECKRRSGWEQAVKILDAAKQALEPDVVCVNAAISSCNAAQGDGRHRTNPDWRIALGLLSTALQWSLRPSAVSYKAVAVSISLQWRLVLCVYNLLETSAVEADATACTILLAAAARSRRWLLAAVSFTSWKSWRGVRPDSASYNAVLAGNTWRRALLHAGRMSADGIRTDSVTVGTCLRALEDGLCWPQASLLLCSAERGGAANFVCALSAISCLQGLQWKASLQVFERLSGHVGRVRVLIQNAVAAACSSGGQWPAACEVVRSGRNRLAPDLVSYGAILAGLDVAGLWNISMMFMQCMRHSAIEADHVADMSLVGAIGSGAGAWRLVLQRWAWHGGTWEMPAVNSAICSLGRLYHWHSAQSLLQYVACRRCIPDLVTYNTYIDGAGMDRRWHLSHEVFSKLKSGFLEADQVSFGAAMSAMDVAVKWREALGYAIHASIAGVFQSVVLLNACMSACVSAVLWRAALALSLRHGKAQERPNLGCFETILFGCKKAAAWSSTLALINSLQLSRLVPDATARACGARACGSKSAWQASSAAFPPRMQPSKLLQISE</sequence>
<dbReference type="Gene3D" id="1.25.40.10">
    <property type="entry name" value="Tetratricopeptide repeat domain"/>
    <property type="match status" value="4"/>
</dbReference>
<comment type="caution">
    <text evidence="2">The sequence shown here is derived from an EMBL/GenBank/DDBJ whole genome shotgun (WGS) entry which is preliminary data.</text>
</comment>
<evidence type="ECO:0000256" key="1">
    <source>
        <dbReference type="ARBA" id="ARBA00022737"/>
    </source>
</evidence>
<evidence type="ECO:0008006" key="4">
    <source>
        <dbReference type="Google" id="ProtNLM"/>
    </source>
</evidence>
<dbReference type="Proteomes" id="UP000601435">
    <property type="component" value="Unassembled WGS sequence"/>
</dbReference>
<dbReference type="PANTHER" id="PTHR47936">
    <property type="entry name" value="PPR_LONG DOMAIN-CONTAINING PROTEIN"/>
    <property type="match status" value="1"/>
</dbReference>
<name>A0A812S8L2_9DINO</name>
<dbReference type="InterPro" id="IPR011990">
    <property type="entry name" value="TPR-like_helical_dom_sf"/>
</dbReference>
<dbReference type="EMBL" id="CAJNJA010021180">
    <property type="protein sequence ID" value="CAE7471128.1"/>
    <property type="molecule type" value="Genomic_DNA"/>
</dbReference>
<accession>A0A812S8L2</accession>
<keyword evidence="1" id="KW-0677">Repeat</keyword>
<proteinExistence type="predicted"/>
<dbReference type="AlphaFoldDB" id="A0A812S8L2"/>
<organism evidence="2 3">
    <name type="scientific">Symbiodinium necroappetens</name>
    <dbReference type="NCBI Taxonomy" id="1628268"/>
    <lineage>
        <taxon>Eukaryota</taxon>
        <taxon>Sar</taxon>
        <taxon>Alveolata</taxon>
        <taxon>Dinophyceae</taxon>
        <taxon>Suessiales</taxon>
        <taxon>Symbiodiniaceae</taxon>
        <taxon>Symbiodinium</taxon>
    </lineage>
</organism>
<dbReference type="PANTHER" id="PTHR47936:SF1">
    <property type="entry name" value="PENTATRICOPEPTIDE REPEAT-CONTAINING PROTEIN GUN1, CHLOROPLASTIC"/>
    <property type="match status" value="1"/>
</dbReference>
<feature type="non-terminal residue" evidence="2">
    <location>
        <position position="1"/>
    </location>
</feature>
<dbReference type="OrthoDB" id="413132at2759"/>
<protein>
    <recommendedName>
        <fullName evidence="4">Pentatricopeptide repeat-containing protein, chloroplastic</fullName>
    </recommendedName>
</protein>
<gene>
    <name evidence="2" type="ORF">SNEC2469_LOCUS13273</name>
</gene>